<keyword evidence="5" id="KW-0812">Transmembrane</keyword>
<feature type="region of interest" description="Disordered" evidence="4">
    <location>
        <begin position="478"/>
        <end position="589"/>
    </location>
</feature>
<dbReference type="SUPFAM" id="SSF53067">
    <property type="entry name" value="Actin-like ATPase domain"/>
    <property type="match status" value="1"/>
</dbReference>
<keyword evidence="5" id="KW-0472">Membrane</keyword>
<keyword evidence="2" id="KW-0067">ATP-binding</keyword>
<dbReference type="Pfam" id="PF00012">
    <property type="entry name" value="HSP70"/>
    <property type="match status" value="1"/>
</dbReference>
<dbReference type="GO" id="GO:0005524">
    <property type="term" value="F:ATP binding"/>
    <property type="evidence" value="ECO:0007669"/>
    <property type="project" value="UniProtKB-KW"/>
</dbReference>
<dbReference type="EMBL" id="BLKW01000002">
    <property type="protein sequence ID" value="GFG73599.1"/>
    <property type="molecule type" value="Genomic_DNA"/>
</dbReference>
<dbReference type="GO" id="GO:0140662">
    <property type="term" value="F:ATP-dependent protein folding chaperone"/>
    <property type="evidence" value="ECO:0007669"/>
    <property type="project" value="InterPro"/>
</dbReference>
<dbReference type="RefSeq" id="WP_163754850.1">
    <property type="nucleotide sequence ID" value="NZ_BLKW01000002.1"/>
</dbReference>
<evidence type="ECO:0008006" key="8">
    <source>
        <dbReference type="Google" id="ProtNLM"/>
    </source>
</evidence>
<keyword evidence="5" id="KW-1133">Transmembrane helix</keyword>
<evidence type="ECO:0000313" key="6">
    <source>
        <dbReference type="EMBL" id="GFG73599.1"/>
    </source>
</evidence>
<dbReference type="AlphaFoldDB" id="A0A7I9XUH5"/>
<dbReference type="Gene3D" id="3.90.640.10">
    <property type="entry name" value="Actin, Chain A, domain 4"/>
    <property type="match status" value="1"/>
</dbReference>
<dbReference type="InterPro" id="IPR043129">
    <property type="entry name" value="ATPase_NBD"/>
</dbReference>
<evidence type="ECO:0000256" key="2">
    <source>
        <dbReference type="ARBA" id="ARBA00022840"/>
    </source>
</evidence>
<dbReference type="Gene3D" id="3.30.420.40">
    <property type="match status" value="2"/>
</dbReference>
<dbReference type="CDD" id="cd10170">
    <property type="entry name" value="ASKHA_NBD_HSP70"/>
    <property type="match status" value="1"/>
</dbReference>
<evidence type="ECO:0000256" key="5">
    <source>
        <dbReference type="SAM" id="Phobius"/>
    </source>
</evidence>
<gene>
    <name evidence="6" type="ORF">MBOT_09640</name>
</gene>
<dbReference type="InterPro" id="IPR013126">
    <property type="entry name" value="Hsp_70_fam"/>
</dbReference>
<evidence type="ECO:0000256" key="1">
    <source>
        <dbReference type="ARBA" id="ARBA00022741"/>
    </source>
</evidence>
<keyword evidence="7" id="KW-1185">Reference proteome</keyword>
<protein>
    <recommendedName>
        <fullName evidence="8">Molecular chaperone</fullName>
    </recommendedName>
</protein>
<name>A0A7I9XUH5_9MYCO</name>
<feature type="compositionally biased region" description="Pro residues" evidence="4">
    <location>
        <begin position="482"/>
        <end position="538"/>
    </location>
</feature>
<dbReference type="Proteomes" id="UP000465361">
    <property type="component" value="Unassembled WGS sequence"/>
</dbReference>
<reference evidence="6 7" key="1">
    <citation type="journal article" date="2019" name="Emerg. Microbes Infect.">
        <title>Comprehensive subspecies identification of 175 nontuberculous mycobacteria species based on 7547 genomic profiles.</title>
        <authorList>
            <person name="Matsumoto Y."/>
            <person name="Kinjo T."/>
            <person name="Motooka D."/>
            <person name="Nabeya D."/>
            <person name="Jung N."/>
            <person name="Uechi K."/>
            <person name="Horii T."/>
            <person name="Iida T."/>
            <person name="Fujita J."/>
            <person name="Nakamura S."/>
        </authorList>
    </citation>
    <scope>NUCLEOTIDE SEQUENCE [LARGE SCALE GENOMIC DNA]</scope>
    <source>
        <strain evidence="6 7">JCM 17322</strain>
    </source>
</reference>
<dbReference type="PANTHER" id="PTHR42749:SF1">
    <property type="entry name" value="CELL SHAPE-DETERMINING PROTEIN MREB"/>
    <property type="match status" value="1"/>
</dbReference>
<feature type="transmembrane region" description="Helical" evidence="5">
    <location>
        <begin position="453"/>
        <end position="473"/>
    </location>
</feature>
<sequence>MHDPLGLSIGTTNLVAVRNGTPPVRRRAVLTLFSHRAPEIGAPAENPGLTEPGTVVSGFVERIGDAVALVSGEGSAHEPDLLLVEALDAMVSAAGADPATSEIAIAVPAHWGSTAVRGLQEGLRTHAGFVRTGVAPCLVSDAVAALTAVNSQVGLPSHGVVGLLDFGGGGTTMTLADAGAGFTPVGETVRYQQFSGAQIDQALLAYVLENVGHNGSDPDGTTAVGQLTLLTEECRQAKEFLSTQTITELVAELPGYRTSIQVTRDELESLMHDGIASVITAFEDMLMRNNIGWNDVTALVAVGGGANIPLVEQYLSSHTRTHLVTAPQPEFAMAVGAALFASGESGAEIEAPTAMAAVVGNSSDDGCGTTSILGLPTVDVVEEDAASETVPELAWSQADDTDDELVPYTEVYEEVLTRAVPTAYAPEGAPTGHTPQIEPAEPRPGRRYRLARLVVGLAALVAMISVGGVVYSLTSTTERQAPPAPSSSVAPPPPSSQPPAPSPVPSPLPSIEPTPSVVPTPSIAPTPSEVSPPPPPPVTSTTTYQPPPTTTTTTAPPMTTTTMTTTTTTTTTEPPATTTVPTTTTTKVPMTTEWLTLPLVPVPIPVPVPQNRP</sequence>
<evidence type="ECO:0000313" key="7">
    <source>
        <dbReference type="Proteomes" id="UP000465361"/>
    </source>
</evidence>
<evidence type="ECO:0000256" key="4">
    <source>
        <dbReference type="SAM" id="MobiDB-lite"/>
    </source>
</evidence>
<comment type="caution">
    <text evidence="6">The sequence shown here is derived from an EMBL/GenBank/DDBJ whole genome shotgun (WGS) entry which is preliminary data.</text>
</comment>
<organism evidence="6 7">
    <name type="scientific">Mycobacterium botniense</name>
    <dbReference type="NCBI Taxonomy" id="84962"/>
    <lineage>
        <taxon>Bacteria</taxon>
        <taxon>Bacillati</taxon>
        <taxon>Actinomycetota</taxon>
        <taxon>Actinomycetes</taxon>
        <taxon>Mycobacteriales</taxon>
        <taxon>Mycobacteriaceae</taxon>
        <taxon>Mycobacterium</taxon>
    </lineage>
</organism>
<proteinExistence type="predicted"/>
<accession>A0A7I9XUH5</accession>
<keyword evidence="1" id="KW-0547">Nucleotide-binding</keyword>
<evidence type="ECO:0000256" key="3">
    <source>
        <dbReference type="ARBA" id="ARBA00023186"/>
    </source>
</evidence>
<dbReference type="PRINTS" id="PR01217">
    <property type="entry name" value="PRICHEXTENSN"/>
</dbReference>
<feature type="region of interest" description="Disordered" evidence="4">
    <location>
        <begin position="424"/>
        <end position="443"/>
    </location>
</feature>
<keyword evidence="3" id="KW-0143">Chaperone</keyword>
<feature type="compositionally biased region" description="Low complexity" evidence="4">
    <location>
        <begin position="539"/>
        <end position="589"/>
    </location>
</feature>
<dbReference type="PANTHER" id="PTHR42749">
    <property type="entry name" value="CELL SHAPE-DETERMINING PROTEIN MREB"/>
    <property type="match status" value="1"/>
</dbReference>